<dbReference type="CDD" id="cd07377">
    <property type="entry name" value="WHTH_GntR"/>
    <property type="match status" value="1"/>
</dbReference>
<dbReference type="AlphaFoldDB" id="D7CG58"/>
<sequence length="176" mass="19341">MSLPNNDPRPPYQLAANRLRAEITSGHLKPGDRLPSSRELRDTLGIANATVHAALRVLRDEGLIYSVHGRGNYVADPKQHPTVDPIGELASEWAGEFTLDYTPPAWYTQYKESAQADHVKAGPPPPVTVDQTASLAEILLGVREQLRHVTGEVVSLRQQIAGLEEKVSRLENPDVN</sequence>
<dbReference type="PROSITE" id="PS50949">
    <property type="entry name" value="HTH_GNTR"/>
    <property type="match status" value="1"/>
</dbReference>
<proteinExistence type="predicted"/>
<evidence type="ECO:0000313" key="5">
    <source>
        <dbReference type="EMBL" id="ADI08962.1"/>
    </source>
</evidence>
<dbReference type="PATRIC" id="fig|749414.3.peg.6025"/>
<protein>
    <submittedName>
        <fullName evidence="5">Transcriptional regulator, GntR family protein</fullName>
    </submittedName>
</protein>
<dbReference type="STRING" id="749414.SBI_05842"/>
<dbReference type="RefSeq" id="WP_014178424.1">
    <property type="nucleotide sequence ID" value="NC_016582.1"/>
</dbReference>
<evidence type="ECO:0000256" key="3">
    <source>
        <dbReference type="ARBA" id="ARBA00023163"/>
    </source>
</evidence>
<dbReference type="SUPFAM" id="SSF46785">
    <property type="entry name" value="Winged helix' DNA-binding domain"/>
    <property type="match status" value="1"/>
</dbReference>
<dbReference type="GO" id="GO:0045892">
    <property type="term" value="P:negative regulation of DNA-templated transcription"/>
    <property type="evidence" value="ECO:0007669"/>
    <property type="project" value="TreeGrafter"/>
</dbReference>
<keyword evidence="6" id="KW-1185">Reference proteome</keyword>
<dbReference type="PRINTS" id="PR00035">
    <property type="entry name" value="HTHGNTR"/>
</dbReference>
<reference evidence="5 6" key="1">
    <citation type="journal article" date="2010" name="J. Bacteriol.">
        <title>Genome sequence of the milbemycin-producing bacterium Streptomyces bingchenggensis.</title>
        <authorList>
            <person name="Wang X.J."/>
            <person name="Yan Y.J."/>
            <person name="Zhang B."/>
            <person name="An J."/>
            <person name="Wang J.J."/>
            <person name="Tian J."/>
            <person name="Jiang L."/>
            <person name="Chen Y.H."/>
            <person name="Huang S.X."/>
            <person name="Yin M."/>
            <person name="Zhang J."/>
            <person name="Gao A.L."/>
            <person name="Liu C.X."/>
            <person name="Zhu Z.X."/>
            <person name="Xiang W.S."/>
        </authorList>
    </citation>
    <scope>NUCLEOTIDE SEQUENCE [LARGE SCALE GENOMIC DNA]</scope>
    <source>
        <strain evidence="5 6">BCW-1</strain>
    </source>
</reference>
<evidence type="ECO:0000313" key="6">
    <source>
        <dbReference type="Proteomes" id="UP000000377"/>
    </source>
</evidence>
<dbReference type="EMBL" id="CP002047">
    <property type="protein sequence ID" value="ADI08962.1"/>
    <property type="molecule type" value="Genomic_DNA"/>
</dbReference>
<dbReference type="PANTHER" id="PTHR44846">
    <property type="entry name" value="MANNOSYL-D-GLYCERATE TRANSPORT/METABOLISM SYSTEM REPRESSOR MNGR-RELATED"/>
    <property type="match status" value="1"/>
</dbReference>
<dbReference type="PANTHER" id="PTHR44846:SF17">
    <property type="entry name" value="GNTR-FAMILY TRANSCRIPTIONAL REGULATOR"/>
    <property type="match status" value="1"/>
</dbReference>
<feature type="domain" description="HTH gntR-type" evidence="4">
    <location>
        <begin position="9"/>
        <end position="77"/>
    </location>
</feature>
<evidence type="ECO:0000256" key="2">
    <source>
        <dbReference type="ARBA" id="ARBA00023125"/>
    </source>
</evidence>
<dbReference type="NCBIfam" id="NF041021">
    <property type="entry name" value="SCO5717_Nterm"/>
    <property type="match status" value="1"/>
</dbReference>
<dbReference type="eggNOG" id="COG2188">
    <property type="taxonomic scope" value="Bacteria"/>
</dbReference>
<dbReference type="InterPro" id="IPR036390">
    <property type="entry name" value="WH_DNA-bd_sf"/>
</dbReference>
<dbReference type="InterPro" id="IPR000524">
    <property type="entry name" value="Tscrpt_reg_HTH_GntR"/>
</dbReference>
<dbReference type="InterPro" id="IPR047739">
    <property type="entry name" value="SCO5717-like_N"/>
</dbReference>
<keyword evidence="2" id="KW-0238">DNA-binding</keyword>
<organism evidence="5 6">
    <name type="scientific">Streptomyces bingchenggensis (strain BCW-1)</name>
    <dbReference type="NCBI Taxonomy" id="749414"/>
    <lineage>
        <taxon>Bacteria</taxon>
        <taxon>Bacillati</taxon>
        <taxon>Actinomycetota</taxon>
        <taxon>Actinomycetes</taxon>
        <taxon>Kitasatosporales</taxon>
        <taxon>Streptomycetaceae</taxon>
        <taxon>Streptomyces</taxon>
    </lineage>
</organism>
<dbReference type="GO" id="GO:0003700">
    <property type="term" value="F:DNA-binding transcription factor activity"/>
    <property type="evidence" value="ECO:0007669"/>
    <property type="project" value="InterPro"/>
</dbReference>
<evidence type="ECO:0000259" key="4">
    <source>
        <dbReference type="PROSITE" id="PS50949"/>
    </source>
</evidence>
<dbReference type="HOGENOM" id="CLU_017584_10_3_11"/>
<evidence type="ECO:0000256" key="1">
    <source>
        <dbReference type="ARBA" id="ARBA00023015"/>
    </source>
</evidence>
<dbReference type="SMART" id="SM00345">
    <property type="entry name" value="HTH_GNTR"/>
    <property type="match status" value="1"/>
</dbReference>
<dbReference type="GO" id="GO:0003677">
    <property type="term" value="F:DNA binding"/>
    <property type="evidence" value="ECO:0007669"/>
    <property type="project" value="UniProtKB-KW"/>
</dbReference>
<gene>
    <name evidence="5" type="ordered locus">SBI_05842</name>
</gene>
<keyword evidence="1" id="KW-0805">Transcription regulation</keyword>
<dbReference type="InterPro" id="IPR050679">
    <property type="entry name" value="Bact_HTH_transcr_reg"/>
</dbReference>
<dbReference type="Gene3D" id="1.10.10.10">
    <property type="entry name" value="Winged helix-like DNA-binding domain superfamily/Winged helix DNA-binding domain"/>
    <property type="match status" value="1"/>
</dbReference>
<dbReference type="Pfam" id="PF00392">
    <property type="entry name" value="GntR"/>
    <property type="match status" value="1"/>
</dbReference>
<dbReference type="Proteomes" id="UP000000377">
    <property type="component" value="Chromosome"/>
</dbReference>
<name>D7CG58_STRBB</name>
<dbReference type="InterPro" id="IPR036388">
    <property type="entry name" value="WH-like_DNA-bd_sf"/>
</dbReference>
<dbReference type="KEGG" id="sbh:SBI_05842"/>
<keyword evidence="3" id="KW-0804">Transcription</keyword>
<accession>D7CG58</accession>